<dbReference type="SUPFAM" id="SSF53623">
    <property type="entry name" value="MurD-like peptide ligases, catalytic domain"/>
    <property type="match status" value="1"/>
</dbReference>
<feature type="domain" description="Mur ligase C-terminal" evidence="5">
    <location>
        <begin position="399"/>
        <end position="520"/>
    </location>
</feature>
<dbReference type="STRING" id="1871336.BBG48_02255"/>
<evidence type="ECO:0000256" key="1">
    <source>
        <dbReference type="ARBA" id="ARBA00022598"/>
    </source>
</evidence>
<dbReference type="Pfam" id="PF02875">
    <property type="entry name" value="Mur_ligase_C"/>
    <property type="match status" value="1"/>
</dbReference>
<dbReference type="InterPro" id="IPR004101">
    <property type="entry name" value="Mur_ligase_C"/>
</dbReference>
<evidence type="ECO:0000256" key="3">
    <source>
        <dbReference type="ARBA" id="ARBA00022840"/>
    </source>
</evidence>
<feature type="transmembrane region" description="Helical" evidence="4">
    <location>
        <begin position="6"/>
        <end position="27"/>
    </location>
</feature>
<feature type="transmembrane region" description="Helical" evidence="4">
    <location>
        <begin position="73"/>
        <end position="90"/>
    </location>
</feature>
<keyword evidence="3" id="KW-0067">ATP-binding</keyword>
<proteinExistence type="predicted"/>
<comment type="caution">
    <text evidence="7">The sequence shown here is derived from an EMBL/GenBank/DDBJ whole genome shotgun (WGS) entry which is preliminary data.</text>
</comment>
<evidence type="ECO:0000313" key="7">
    <source>
        <dbReference type="EMBL" id="RDY20790.1"/>
    </source>
</evidence>
<dbReference type="GO" id="GO:0016881">
    <property type="term" value="F:acid-amino acid ligase activity"/>
    <property type="evidence" value="ECO:0007669"/>
    <property type="project" value="InterPro"/>
</dbReference>
<keyword evidence="1 7" id="KW-0436">Ligase</keyword>
<sequence length="528" mass="59539">MNSFIILLIISNIAAFYVLLTHHIHMYQLNFYSPVEEKNRLRENRWPNFGRVFGFSLSIIFIMTNSFWLPYQITFAVAILLNALSAYLGWDKTAKIPLKYTKRVIRLFITTMLLYITLIIFSLLLFTDKTIINSIPIVPIIVQILPFLTVYIMMLADYINKPVEKHINNGFINDAKKILKEKKNLTVIGVTGSYGKTSVKNTLKTLLSGDYNVLITPGNFNTALGVVITIRQHLTPIHEIFICEMGAKNVGDIKEICDIVQPKYGIITSIGSAHLETFGSIQNTIKTKFELEDSVSQNGGTIFLNYDNEHIRDKKVTSKKVTYSVNEKNTNFKAENIKVDENGSSFKLNLDGEDVEFETSLLGKHNILNIAGCVAIAKTLGISNETLVSRVKLLRPVEHRQQVLKRPFGLIIDDAYNSNPTGAKSALDTLALFDMTKIVVTPGMIELGDEFYQRNKEFGMQIADIADIVVLVGQKQTLPIQDGLKEKNYPKEKINIFSNMADALNFAINLNVNNKKAILIENDLPDNY</sequence>
<accession>A0A371IK00</accession>
<dbReference type="GO" id="GO:0005524">
    <property type="term" value="F:ATP binding"/>
    <property type="evidence" value="ECO:0007669"/>
    <property type="project" value="UniProtKB-KW"/>
</dbReference>
<reference evidence="7 9" key="1">
    <citation type="journal article" date="2016" name="Genome Announc.">
        <title>Draft Genome Sequence of Criibacterium bergeronii gen. nov., sp. nov., Strain CCRI-22567T, Isolated from a Vaginal Sample from a Woman with Bacterial Vaginosis.</title>
        <authorList>
            <person name="Maheux A.F."/>
            <person name="Berube E."/>
            <person name="Boudreau D.K."/>
            <person name="Raymond F."/>
            <person name="Corbeil J."/>
            <person name="Roy P.H."/>
            <person name="Boissinot M."/>
            <person name="Omar R.F."/>
        </authorList>
    </citation>
    <scope>NUCLEOTIDE SEQUENCE [LARGE SCALE GENOMIC DNA]</scope>
    <source>
        <strain evidence="7 9">CCRI-22567</strain>
    </source>
</reference>
<reference evidence="7" key="2">
    <citation type="submission" date="2018-07" db="EMBL/GenBank/DDBJ databases">
        <authorList>
            <person name="Quirk P.G."/>
            <person name="Krulwich T.A."/>
        </authorList>
    </citation>
    <scope>NUCLEOTIDE SEQUENCE</scope>
    <source>
        <strain evidence="7">CCRI-22567</strain>
    </source>
</reference>
<dbReference type="InterPro" id="IPR036615">
    <property type="entry name" value="Mur_ligase_C_dom_sf"/>
</dbReference>
<dbReference type="SUPFAM" id="SSF53244">
    <property type="entry name" value="MurD-like peptide ligases, peptide-binding domain"/>
    <property type="match status" value="1"/>
</dbReference>
<feature type="transmembrane region" description="Helical" evidence="4">
    <location>
        <begin position="131"/>
        <end position="156"/>
    </location>
</feature>
<dbReference type="AlphaFoldDB" id="A0A371IK00"/>
<dbReference type="RefSeq" id="WP_068912451.1">
    <property type="nucleotide sequence ID" value="NZ_MBEW02000020.1"/>
</dbReference>
<dbReference type="Proteomes" id="UP000093352">
    <property type="component" value="Unassembled WGS sequence"/>
</dbReference>
<dbReference type="Gene3D" id="3.90.190.20">
    <property type="entry name" value="Mur ligase, C-terminal domain"/>
    <property type="match status" value="1"/>
</dbReference>
<protein>
    <submittedName>
        <fullName evidence="7">UDP-N-acetylmuramoyl-tripeptide--D-alanyl-D-alanine ligase</fullName>
    </submittedName>
</protein>
<reference evidence="8 10" key="3">
    <citation type="submission" date="2019-07" db="EMBL/GenBank/DDBJ databases">
        <title>Criibacterium bergeronii gen. nov., sp. nov. isolated from human clinical samples.</title>
        <authorList>
            <person name="Maheux A.F."/>
            <person name="Boudreau D.K."/>
            <person name="Berube E."/>
            <person name="Brodeur S."/>
            <person name="Bernard K.A."/>
            <person name="Abed J.Y."/>
            <person name="Ducrey E."/>
            <person name="Guay E.F."/>
            <person name="Raymond F."/>
            <person name="Corbeil J."/>
            <person name="Domingo M.-C."/>
            <person name="Roy P.H."/>
            <person name="Boissinot M."/>
            <person name="Tocheva E.I."/>
            <person name="Omar R.F."/>
        </authorList>
    </citation>
    <scope>NUCLEOTIDE SEQUENCE [LARGE SCALE GENOMIC DNA]</scope>
    <source>
        <strain evidence="8 10">CCRI-24246</strain>
    </source>
</reference>
<dbReference type="Proteomes" id="UP000319424">
    <property type="component" value="Unassembled WGS sequence"/>
</dbReference>
<dbReference type="PANTHER" id="PTHR43024:SF1">
    <property type="entry name" value="UDP-N-ACETYLMURAMOYL-TRIPEPTIDE--D-ALANYL-D-ALANINE LIGASE"/>
    <property type="match status" value="1"/>
</dbReference>
<dbReference type="OrthoDB" id="9801978at2"/>
<evidence type="ECO:0000313" key="10">
    <source>
        <dbReference type="Proteomes" id="UP000319424"/>
    </source>
</evidence>
<keyword evidence="4" id="KW-0812">Transmembrane</keyword>
<evidence type="ECO:0000259" key="6">
    <source>
        <dbReference type="Pfam" id="PF08245"/>
    </source>
</evidence>
<evidence type="ECO:0000313" key="9">
    <source>
        <dbReference type="Proteomes" id="UP000093352"/>
    </source>
</evidence>
<dbReference type="EMBL" id="VJXW01000008">
    <property type="protein sequence ID" value="TRW26080.1"/>
    <property type="molecule type" value="Genomic_DNA"/>
</dbReference>
<dbReference type="Gene3D" id="3.40.1190.10">
    <property type="entry name" value="Mur-like, catalytic domain"/>
    <property type="match status" value="1"/>
</dbReference>
<dbReference type="InterPro" id="IPR036565">
    <property type="entry name" value="Mur-like_cat_sf"/>
</dbReference>
<keyword evidence="4" id="KW-1133">Transmembrane helix</keyword>
<dbReference type="EMBL" id="MBEW02000020">
    <property type="protein sequence ID" value="RDY20790.1"/>
    <property type="molecule type" value="Genomic_DNA"/>
</dbReference>
<evidence type="ECO:0000313" key="8">
    <source>
        <dbReference type="EMBL" id="TRW26080.1"/>
    </source>
</evidence>
<keyword evidence="9" id="KW-1185">Reference proteome</keyword>
<organism evidence="7 9">
    <name type="scientific">Criibacterium bergeronii</name>
    <dbReference type="NCBI Taxonomy" id="1871336"/>
    <lineage>
        <taxon>Bacteria</taxon>
        <taxon>Bacillati</taxon>
        <taxon>Bacillota</taxon>
        <taxon>Clostridia</taxon>
        <taxon>Peptostreptococcales</taxon>
        <taxon>Filifactoraceae</taxon>
        <taxon>Criibacterium</taxon>
    </lineage>
</organism>
<dbReference type="InterPro" id="IPR013221">
    <property type="entry name" value="Mur_ligase_cen"/>
</dbReference>
<keyword evidence="2" id="KW-0547">Nucleotide-binding</keyword>
<feature type="transmembrane region" description="Helical" evidence="4">
    <location>
        <begin position="104"/>
        <end position="125"/>
    </location>
</feature>
<evidence type="ECO:0000259" key="5">
    <source>
        <dbReference type="Pfam" id="PF02875"/>
    </source>
</evidence>
<dbReference type="PANTHER" id="PTHR43024">
    <property type="entry name" value="UDP-N-ACETYLMURAMOYL-TRIPEPTIDE--D-ALANYL-D-ALANINE LIGASE"/>
    <property type="match status" value="1"/>
</dbReference>
<dbReference type="Pfam" id="PF08245">
    <property type="entry name" value="Mur_ligase_M"/>
    <property type="match status" value="1"/>
</dbReference>
<evidence type="ECO:0000256" key="4">
    <source>
        <dbReference type="SAM" id="Phobius"/>
    </source>
</evidence>
<keyword evidence="4" id="KW-0472">Membrane</keyword>
<gene>
    <name evidence="7" type="ORF">BBG48_008180</name>
    <name evidence="8" type="ORF">FL857_06590</name>
</gene>
<evidence type="ECO:0000256" key="2">
    <source>
        <dbReference type="ARBA" id="ARBA00022741"/>
    </source>
</evidence>
<name>A0A371IK00_9FIRM</name>
<dbReference type="InterPro" id="IPR051046">
    <property type="entry name" value="MurCDEF_CellWall_CoF430Synth"/>
</dbReference>
<feature type="domain" description="Mur ligase central" evidence="6">
    <location>
        <begin position="190"/>
        <end position="377"/>
    </location>
</feature>